<evidence type="ECO:0000313" key="2">
    <source>
        <dbReference type="Proteomes" id="UP001162501"/>
    </source>
</evidence>
<dbReference type="EMBL" id="OX596098">
    <property type="protein sequence ID" value="CAM9650069.1"/>
    <property type="molecule type" value="Genomic_DNA"/>
</dbReference>
<gene>
    <name evidence="1" type="ORF">MRATA1EN22A_LOCUS5507</name>
</gene>
<reference evidence="1" key="1">
    <citation type="submission" date="2023-05" db="EMBL/GenBank/DDBJ databases">
        <authorList>
            <consortium name="ELIXIR-Norway"/>
        </authorList>
    </citation>
    <scope>NUCLEOTIDE SEQUENCE</scope>
</reference>
<organism evidence="1 2">
    <name type="scientific">Rangifer tarandus platyrhynchus</name>
    <name type="common">Svalbard reindeer</name>
    <dbReference type="NCBI Taxonomy" id="3082113"/>
    <lineage>
        <taxon>Eukaryota</taxon>
        <taxon>Metazoa</taxon>
        <taxon>Chordata</taxon>
        <taxon>Craniata</taxon>
        <taxon>Vertebrata</taxon>
        <taxon>Euteleostomi</taxon>
        <taxon>Mammalia</taxon>
        <taxon>Eutheria</taxon>
        <taxon>Laurasiatheria</taxon>
        <taxon>Artiodactyla</taxon>
        <taxon>Ruminantia</taxon>
        <taxon>Pecora</taxon>
        <taxon>Cervidae</taxon>
        <taxon>Odocoileinae</taxon>
        <taxon>Rangifer</taxon>
    </lineage>
</organism>
<name>A0AC59YFC8_RANTA</name>
<dbReference type="Proteomes" id="UP001162501">
    <property type="component" value="Chromosome 14"/>
</dbReference>
<protein>
    <submittedName>
        <fullName evidence="1">Uncharacterized protein</fullName>
    </submittedName>
</protein>
<evidence type="ECO:0000313" key="1">
    <source>
        <dbReference type="EMBL" id="CAM9650069.1"/>
    </source>
</evidence>
<sequence length="164" mass="16674">MKSHSTERNFLAPTESLGTGPASSAQAPPPPPPGPAPHHQAPPPPPPGPASPPPGPASSATRPRLLRPRPHPRPDAPALHSLRGPARPRVWSRGSGRAGRLSSAPSGEGEASSSELALLGRDAEATLGLDQAVSTVGWRDSEAGCGVRTGTPGQPVQQESQGSH</sequence>
<accession>A0AC59YFC8</accession>
<proteinExistence type="predicted"/>
<reference evidence="1" key="2">
    <citation type="submission" date="2025-03" db="EMBL/GenBank/DDBJ databases">
        <authorList>
            <consortium name="ELIXIR-Norway"/>
            <consortium name="Elixir Norway"/>
        </authorList>
    </citation>
    <scope>NUCLEOTIDE SEQUENCE</scope>
</reference>